<accession>A0ABQ7RB48</accession>
<feature type="region of interest" description="Disordered" evidence="1">
    <location>
        <begin position="178"/>
        <end position="199"/>
    </location>
</feature>
<evidence type="ECO:0000313" key="3">
    <source>
        <dbReference type="Proteomes" id="UP000697297"/>
    </source>
</evidence>
<comment type="caution">
    <text evidence="2">The sequence shown here is derived from an EMBL/GenBank/DDBJ whole genome shotgun (WGS) entry which is preliminary data.</text>
</comment>
<protein>
    <submittedName>
        <fullName evidence="2">Uncharacterized protein</fullName>
    </submittedName>
</protein>
<dbReference type="EMBL" id="JAHLUN010000014">
    <property type="protein sequence ID" value="KAG7762458.1"/>
    <property type="molecule type" value="Genomic_DNA"/>
</dbReference>
<feature type="compositionally biased region" description="Basic and acidic residues" evidence="1">
    <location>
        <begin position="180"/>
        <end position="199"/>
    </location>
</feature>
<reference evidence="2 3" key="1">
    <citation type="journal article" date="2021" name="G3 (Bethesda)">
        <title>Genomic diversity, chromosomal rearrangements, and interspecies hybridization in the ogataea polymorpha species complex.</title>
        <authorList>
            <person name="Hanson S.J."/>
            <person name="Cinneide E.O."/>
            <person name="Salzberg L.I."/>
            <person name="Wolfe K.H."/>
            <person name="McGowan J."/>
            <person name="Fitzpatrick D.A."/>
            <person name="Matlin K."/>
        </authorList>
    </citation>
    <scope>NUCLEOTIDE SEQUENCE [LARGE SCALE GENOMIC DNA]</scope>
    <source>
        <strain evidence="2">81-436-3</strain>
    </source>
</reference>
<dbReference type="Proteomes" id="UP000697297">
    <property type="component" value="Unassembled WGS sequence"/>
</dbReference>
<evidence type="ECO:0000313" key="2">
    <source>
        <dbReference type="EMBL" id="KAG7762458.1"/>
    </source>
</evidence>
<name>A0ABQ7RB48_9ASCO</name>
<keyword evidence="3" id="KW-1185">Reference proteome</keyword>
<organism evidence="2 3">
    <name type="scientific">Ogataea haglerorum</name>
    <dbReference type="NCBI Taxonomy" id="1937702"/>
    <lineage>
        <taxon>Eukaryota</taxon>
        <taxon>Fungi</taxon>
        <taxon>Dikarya</taxon>
        <taxon>Ascomycota</taxon>
        <taxon>Saccharomycotina</taxon>
        <taxon>Pichiomycetes</taxon>
        <taxon>Pichiales</taxon>
        <taxon>Pichiaceae</taxon>
        <taxon>Ogataea</taxon>
    </lineage>
</organism>
<proteinExistence type="predicted"/>
<evidence type="ECO:0000256" key="1">
    <source>
        <dbReference type="SAM" id="MobiDB-lite"/>
    </source>
</evidence>
<sequence>MLEPREAVRLLVQQVGNDAPHNCLAGEKGKRGRVAASKERRISGVVDDERQPGLESERKCFDDADAHEPLLGRVVHGFVDPGHVEHATACLCKQQVPAHKHSDVVMCRPDGKDDAPYNRNRAENHNHWPSLADDVGRPRHDHGAHYLHSITSCRVRVDVRDRIVLRLEPQVHVAVQLDGHNVEDERRGEQPDGPREKQRLHRVEGELLPRLPLVRVEVGYNQLFLIFFQPPRLGIVWSVRDRKVAIDGHRDRDNSVKNKQPLVRGEVHTVHAAMQSALEVTREHVRERGRDLENARALAELRRGIPLAKKSNETAITRTFKKTSQEPQCVHLFDTRLRFACCS</sequence>
<gene>
    <name evidence="2" type="ORF">KL946_004574</name>
</gene>